<feature type="transmembrane region" description="Helical" evidence="9">
    <location>
        <begin position="416"/>
        <end position="436"/>
    </location>
</feature>
<gene>
    <name evidence="10" type="ORF">SAMN05421758_10685</name>
</gene>
<sequence length="476" mass="51980">MGLAESVISFFNDILWGYVLIVVLLGLGLWFSIKLKFAQFRLIPEMFRVLFDKRSITAEGKKGTSAFQAFAISTASRVGTGNLAGVAAAVSTGGPGAVFWMWLVAILGGASSFIESTLAQIFKTPEHNQYRGGPAYYMEKGLNNRTLGIVFAITITFTYGLVFSSVQSNTIASAFERSFSLEGWVLGLILTVIVASIIFGGLRRIAQVTQFIIPIMAFFYVALALYVLFLNLGQVPDMLGLIFSSAFGFREFAGGTIGGMVMIGVQRGLFSNEAGMGSAPNAAATSEVTHPVKQGLIQTLGVFIDTLVICSATATIILFSGEYTDTGGAEGIQITQMAFENEIGQWASLFIAVAIFLFAFSSIIGNYYYGETNLEFIRNSGRLKLIYRTSVLLMVMFGAVAEFGLVWSLADMTMGIMALINLYAIFLLSKIAYAALKDYLNQRRQGKDPVFYQDHLPGVKGMDYWKRTDPVRNDKK</sequence>
<feature type="transmembrane region" description="Helical" evidence="9">
    <location>
        <begin position="300"/>
        <end position="319"/>
    </location>
</feature>
<comment type="caution">
    <text evidence="10">The sequence shown here is derived from an EMBL/GenBank/DDBJ whole genome shotgun (WGS) entry which is preliminary data.</text>
</comment>
<evidence type="ECO:0000256" key="6">
    <source>
        <dbReference type="ARBA" id="ARBA00022847"/>
    </source>
</evidence>
<keyword evidence="7 9" id="KW-1133">Transmembrane helix</keyword>
<keyword evidence="4 9" id="KW-1003">Cell membrane</keyword>
<dbReference type="EMBL" id="FTOK01000006">
    <property type="protein sequence ID" value="SIS80996.1"/>
    <property type="molecule type" value="Genomic_DNA"/>
</dbReference>
<keyword evidence="5 9" id="KW-0812">Transmembrane</keyword>
<dbReference type="PANTHER" id="PTHR30330">
    <property type="entry name" value="AGSS FAMILY TRANSPORTER, SODIUM-ALANINE"/>
    <property type="match status" value="1"/>
</dbReference>
<keyword evidence="11" id="KW-1185">Reference proteome</keyword>
<dbReference type="Gene3D" id="1.20.1740.10">
    <property type="entry name" value="Amino acid/polyamine transporter I"/>
    <property type="match status" value="1"/>
</dbReference>
<comment type="subcellular location">
    <subcellularLocation>
        <location evidence="1 9">Cell membrane</location>
        <topology evidence="1 9">Multi-pass membrane protein</topology>
    </subcellularLocation>
</comment>
<proteinExistence type="inferred from homology"/>
<dbReference type="Proteomes" id="UP000199777">
    <property type="component" value="Unassembled WGS sequence"/>
</dbReference>
<protein>
    <submittedName>
        <fullName evidence="10">Alanine or glycine:cation symporter, AGCS family</fullName>
    </submittedName>
</protein>
<feature type="transmembrane region" description="Helical" evidence="9">
    <location>
        <begin position="211"/>
        <end position="232"/>
    </location>
</feature>
<evidence type="ECO:0000256" key="1">
    <source>
        <dbReference type="ARBA" id="ARBA00004651"/>
    </source>
</evidence>
<feature type="transmembrane region" description="Helical" evidence="9">
    <location>
        <begin position="15"/>
        <end position="33"/>
    </location>
</feature>
<evidence type="ECO:0000256" key="4">
    <source>
        <dbReference type="ARBA" id="ARBA00022475"/>
    </source>
</evidence>
<evidence type="ECO:0000313" key="11">
    <source>
        <dbReference type="Proteomes" id="UP000199777"/>
    </source>
</evidence>
<dbReference type="InterPro" id="IPR001463">
    <property type="entry name" value="Na/Ala_symport"/>
</dbReference>
<feature type="transmembrane region" description="Helical" evidence="9">
    <location>
        <begin position="346"/>
        <end position="369"/>
    </location>
</feature>
<dbReference type="NCBIfam" id="TIGR00835">
    <property type="entry name" value="agcS"/>
    <property type="match status" value="1"/>
</dbReference>
<dbReference type="PRINTS" id="PR00175">
    <property type="entry name" value="NAALASMPORT"/>
</dbReference>
<dbReference type="PROSITE" id="PS00873">
    <property type="entry name" value="NA_ALANINE_SYMP"/>
    <property type="match status" value="1"/>
</dbReference>
<feature type="transmembrane region" description="Helical" evidence="9">
    <location>
        <begin position="390"/>
        <end position="410"/>
    </location>
</feature>
<dbReference type="PANTHER" id="PTHR30330:SF1">
    <property type="entry name" value="AMINO-ACID CARRIER PROTEIN ALST"/>
    <property type="match status" value="1"/>
</dbReference>
<name>A0ABY1KWU1_9BACI</name>
<keyword evidence="8 9" id="KW-0472">Membrane</keyword>
<dbReference type="RefSeq" id="WP_076571581.1">
    <property type="nucleotide sequence ID" value="NZ_FTOK01000006.1"/>
</dbReference>
<dbReference type="Pfam" id="PF01235">
    <property type="entry name" value="Na_Ala_symp"/>
    <property type="match status" value="1"/>
</dbReference>
<keyword evidence="6 9" id="KW-0769">Symport</keyword>
<accession>A0ABY1KWU1</accession>
<evidence type="ECO:0000313" key="10">
    <source>
        <dbReference type="EMBL" id="SIS80996.1"/>
    </source>
</evidence>
<evidence type="ECO:0000256" key="8">
    <source>
        <dbReference type="ARBA" id="ARBA00023136"/>
    </source>
</evidence>
<evidence type="ECO:0000256" key="2">
    <source>
        <dbReference type="ARBA" id="ARBA00009261"/>
    </source>
</evidence>
<feature type="transmembrane region" description="Helical" evidence="9">
    <location>
        <begin position="184"/>
        <end position="202"/>
    </location>
</feature>
<reference evidence="10 11" key="1">
    <citation type="submission" date="2017-01" db="EMBL/GenBank/DDBJ databases">
        <authorList>
            <person name="Varghese N."/>
            <person name="Submissions S."/>
        </authorList>
    </citation>
    <scope>NUCLEOTIDE SEQUENCE [LARGE SCALE GENOMIC DNA]</scope>
    <source>
        <strain evidence="10 11">DSM 22782</strain>
    </source>
</reference>
<organism evidence="10 11">
    <name type="scientific">Salimicrobium salexigens</name>
    <dbReference type="NCBI Taxonomy" id="908941"/>
    <lineage>
        <taxon>Bacteria</taxon>
        <taxon>Bacillati</taxon>
        <taxon>Bacillota</taxon>
        <taxon>Bacilli</taxon>
        <taxon>Bacillales</taxon>
        <taxon>Bacillaceae</taxon>
        <taxon>Salimicrobium</taxon>
    </lineage>
</organism>
<evidence type="ECO:0000256" key="9">
    <source>
        <dbReference type="RuleBase" id="RU363064"/>
    </source>
</evidence>
<keyword evidence="3 9" id="KW-0813">Transport</keyword>
<evidence type="ECO:0000256" key="7">
    <source>
        <dbReference type="ARBA" id="ARBA00022989"/>
    </source>
</evidence>
<feature type="transmembrane region" description="Helical" evidence="9">
    <location>
        <begin position="146"/>
        <end position="164"/>
    </location>
</feature>
<evidence type="ECO:0000256" key="3">
    <source>
        <dbReference type="ARBA" id="ARBA00022448"/>
    </source>
</evidence>
<comment type="similarity">
    <text evidence="2 9">Belongs to the alanine or glycine:cation symporter (AGCS) (TC 2.A.25) family.</text>
</comment>
<evidence type="ECO:0000256" key="5">
    <source>
        <dbReference type="ARBA" id="ARBA00022692"/>
    </source>
</evidence>